<accession>A0A183VC12</accession>
<comment type="similarity">
    <text evidence="1">Belongs to the peptidase C1 family.</text>
</comment>
<evidence type="ECO:0000259" key="3">
    <source>
        <dbReference type="SMART" id="SM00848"/>
    </source>
</evidence>
<organism evidence="5 6">
    <name type="scientific">Toxocara canis</name>
    <name type="common">Canine roundworm</name>
    <dbReference type="NCBI Taxonomy" id="6265"/>
    <lineage>
        <taxon>Eukaryota</taxon>
        <taxon>Metazoa</taxon>
        <taxon>Ecdysozoa</taxon>
        <taxon>Nematoda</taxon>
        <taxon>Chromadorea</taxon>
        <taxon>Rhabditida</taxon>
        <taxon>Spirurina</taxon>
        <taxon>Ascaridomorpha</taxon>
        <taxon>Ascaridoidea</taxon>
        <taxon>Toxocaridae</taxon>
        <taxon>Toxocara</taxon>
    </lineage>
</organism>
<dbReference type="SMART" id="SM00848">
    <property type="entry name" value="Inhibitor_I29"/>
    <property type="match status" value="1"/>
</dbReference>
<keyword evidence="2" id="KW-0732">Signal</keyword>
<reference evidence="6" key="1">
    <citation type="submission" date="2016-06" db="UniProtKB">
        <authorList>
            <consortium name="WormBaseParasite"/>
        </authorList>
    </citation>
    <scope>IDENTIFICATION</scope>
</reference>
<dbReference type="GO" id="GO:0008234">
    <property type="term" value="F:cysteine-type peptidase activity"/>
    <property type="evidence" value="ECO:0007669"/>
    <property type="project" value="InterPro"/>
</dbReference>
<dbReference type="InterPro" id="IPR013201">
    <property type="entry name" value="Prot_inhib_I29"/>
</dbReference>
<evidence type="ECO:0000256" key="1">
    <source>
        <dbReference type="ARBA" id="ARBA00008455"/>
    </source>
</evidence>
<dbReference type="Pfam" id="PF00112">
    <property type="entry name" value="Peptidase_C1"/>
    <property type="match status" value="1"/>
</dbReference>
<evidence type="ECO:0000313" key="4">
    <source>
        <dbReference type="EMBL" id="VDM49602.1"/>
    </source>
</evidence>
<dbReference type="PANTHER" id="PTHR12411">
    <property type="entry name" value="CYSTEINE PROTEASE FAMILY C1-RELATED"/>
    <property type="match status" value="1"/>
</dbReference>
<reference evidence="4 5" key="2">
    <citation type="submission" date="2018-11" db="EMBL/GenBank/DDBJ databases">
        <authorList>
            <consortium name="Pathogen Informatics"/>
        </authorList>
    </citation>
    <scope>NUCLEOTIDE SEQUENCE [LARGE SCALE GENOMIC DNA]</scope>
</reference>
<dbReference type="Gene3D" id="3.90.70.10">
    <property type="entry name" value="Cysteine proteinases"/>
    <property type="match status" value="1"/>
</dbReference>
<name>A0A183VC12_TOXCA</name>
<dbReference type="Pfam" id="PF08246">
    <property type="entry name" value="Inhibitor_I29"/>
    <property type="match status" value="1"/>
</dbReference>
<dbReference type="InterPro" id="IPR000668">
    <property type="entry name" value="Peptidase_C1A_C"/>
</dbReference>
<dbReference type="SUPFAM" id="SSF54001">
    <property type="entry name" value="Cysteine proteinases"/>
    <property type="match status" value="1"/>
</dbReference>
<keyword evidence="5" id="KW-1185">Reference proteome</keyword>
<feature type="domain" description="Cathepsin propeptide inhibitor" evidence="3">
    <location>
        <begin position="64"/>
        <end position="118"/>
    </location>
</feature>
<proteinExistence type="inferred from homology"/>
<dbReference type="AlphaFoldDB" id="A0A183VC12"/>
<gene>
    <name evidence="4" type="ORF">TCNE_LOCUS18281</name>
</gene>
<protein>
    <submittedName>
        <fullName evidence="6">Inhibitor_I29 domain-containing protein</fullName>
    </submittedName>
</protein>
<dbReference type="InterPro" id="IPR038765">
    <property type="entry name" value="Papain-like_cys_pep_sf"/>
</dbReference>
<sequence length="238" mass="27727">MFTNISILFALFALLPHGRADKNGSDIEETRASYDQFLRKLANRQHGMHVDELIYCSAELEEIFNSYRYRDLNMTDDEYEMRFRIFQKNIRLINELNSGNSSIVYGITQFADWTDEEYENFTRAGEASKDRKPRSLSSDPRSWTHVRWNGQSIPSQWDWREYRAVTGIKSQSYKCNSCWAYAVTAVVESLYAIKYGQIIDISEHEMIDCDFSNNGCYSGSTRRAMGYIFLHAVNCKPT</sequence>
<evidence type="ECO:0000313" key="6">
    <source>
        <dbReference type="WBParaSite" id="TCNE_0001828601-mRNA-1"/>
    </source>
</evidence>
<dbReference type="GO" id="GO:0006508">
    <property type="term" value="P:proteolysis"/>
    <property type="evidence" value="ECO:0007669"/>
    <property type="project" value="InterPro"/>
</dbReference>
<evidence type="ECO:0000313" key="5">
    <source>
        <dbReference type="Proteomes" id="UP000050794"/>
    </source>
</evidence>
<evidence type="ECO:0000256" key="2">
    <source>
        <dbReference type="SAM" id="SignalP"/>
    </source>
</evidence>
<dbReference type="EMBL" id="UYWY01025338">
    <property type="protein sequence ID" value="VDM49602.1"/>
    <property type="molecule type" value="Genomic_DNA"/>
</dbReference>
<dbReference type="WBParaSite" id="TCNE_0001828601-mRNA-1">
    <property type="protein sequence ID" value="TCNE_0001828601-mRNA-1"/>
    <property type="gene ID" value="TCNE_0001828601"/>
</dbReference>
<feature type="signal peptide" evidence="2">
    <location>
        <begin position="1"/>
        <end position="20"/>
    </location>
</feature>
<dbReference type="Proteomes" id="UP000050794">
    <property type="component" value="Unassembled WGS sequence"/>
</dbReference>
<feature type="chain" id="PRO_5044553727" evidence="2">
    <location>
        <begin position="21"/>
        <end position="238"/>
    </location>
</feature>
<dbReference type="InterPro" id="IPR013128">
    <property type="entry name" value="Peptidase_C1A"/>
</dbReference>